<dbReference type="Pfam" id="PF03062">
    <property type="entry name" value="MBOAT"/>
    <property type="match status" value="1"/>
</dbReference>
<evidence type="ECO:0000256" key="9">
    <source>
        <dbReference type="PIRNR" id="PIRNR016636"/>
    </source>
</evidence>
<sequence length="470" mass="52324">MVFSSAVFLFIFLPVVFLLSRVIPGIRGKNILLLIASLLFYAFGEPVYVLLMIASIVINFTAGRLLVLCRKKAQAQLVTAAAVVLNLGMLSVFKYTDFFLSSLNQAFSLEIPLTGIALPVGISFFTFQGLSYVIDVYRDRSLCAYNIVKLALYISLFPQLIAGPIVIYHDVADQIDHRQTNPALTADGIRRFVIGLSKKLLIANTTGRMADLVFTASASQLDARAAWIGAVCYMLQIYFDFSGYSDMAIGLGRMFGFQFLENFQYPYISSSIKEFWRRWHISLSSWFRDYLYIPLGGNRKGKVRTELNKAVVFFCTGLWHGASWNFVLWGLWHGVFIILEDLLPKGGKVRKALGHVTTLLIVLLGFVLFRADSLESAGLMFSQMFTGFAFTLQSDALLRDLLTPLNLATVALGVLCSLPLLPWVRYKAQGDGKGALALRVGSYALSAGLYLLCVMNLAGSAFNPFIYFRF</sequence>
<keyword evidence="3 9" id="KW-1003">Cell membrane</keyword>
<evidence type="ECO:0000256" key="6">
    <source>
        <dbReference type="ARBA" id="ARBA00022989"/>
    </source>
</evidence>
<keyword evidence="6 10" id="KW-1133">Transmembrane helix</keyword>
<feature type="transmembrane region" description="Helical" evidence="10">
    <location>
        <begin position="75"/>
        <end position="93"/>
    </location>
</feature>
<dbReference type="AlphaFoldDB" id="A0A9D2C163"/>
<evidence type="ECO:0000313" key="12">
    <source>
        <dbReference type="Proteomes" id="UP000823915"/>
    </source>
</evidence>
<evidence type="ECO:0000256" key="10">
    <source>
        <dbReference type="SAM" id="Phobius"/>
    </source>
</evidence>
<feature type="transmembrane region" description="Helical" evidence="10">
    <location>
        <begin position="352"/>
        <end position="369"/>
    </location>
</feature>
<dbReference type="PIRSF" id="PIRSF500217">
    <property type="entry name" value="AlgI"/>
    <property type="match status" value="1"/>
</dbReference>
<evidence type="ECO:0000256" key="5">
    <source>
        <dbReference type="ARBA" id="ARBA00022692"/>
    </source>
</evidence>
<comment type="subcellular location">
    <subcellularLocation>
        <location evidence="1">Cell membrane</location>
        <topology evidence="1">Multi-pass membrane protein</topology>
    </subcellularLocation>
</comment>
<comment type="similarity">
    <text evidence="2 9">Belongs to the membrane-bound acyltransferase family.</text>
</comment>
<reference evidence="11" key="2">
    <citation type="submission" date="2021-04" db="EMBL/GenBank/DDBJ databases">
        <authorList>
            <person name="Gilroy R."/>
        </authorList>
    </citation>
    <scope>NUCLEOTIDE SEQUENCE</scope>
    <source>
        <strain evidence="11">1282</strain>
    </source>
</reference>
<keyword evidence="4 9" id="KW-0808">Transferase</keyword>
<keyword evidence="7 9" id="KW-0472">Membrane</keyword>
<evidence type="ECO:0000256" key="7">
    <source>
        <dbReference type="ARBA" id="ARBA00023136"/>
    </source>
</evidence>
<evidence type="ECO:0000256" key="3">
    <source>
        <dbReference type="ARBA" id="ARBA00022475"/>
    </source>
</evidence>
<evidence type="ECO:0000256" key="8">
    <source>
        <dbReference type="ARBA" id="ARBA00023315"/>
    </source>
</evidence>
<dbReference type="EMBL" id="DXDU01000048">
    <property type="protein sequence ID" value="HIY26097.1"/>
    <property type="molecule type" value="Genomic_DNA"/>
</dbReference>
<organism evidence="11 12">
    <name type="scientific">Candidatus Acutalibacter pullistercoris</name>
    <dbReference type="NCBI Taxonomy" id="2838418"/>
    <lineage>
        <taxon>Bacteria</taxon>
        <taxon>Bacillati</taxon>
        <taxon>Bacillota</taxon>
        <taxon>Clostridia</taxon>
        <taxon>Eubacteriales</taxon>
        <taxon>Acutalibacteraceae</taxon>
        <taxon>Acutalibacter</taxon>
    </lineage>
</organism>
<dbReference type="InterPro" id="IPR024194">
    <property type="entry name" value="Ac/AlaTfrase_AlgI/DltB"/>
</dbReference>
<dbReference type="GO" id="GO:0016746">
    <property type="term" value="F:acyltransferase activity"/>
    <property type="evidence" value="ECO:0007669"/>
    <property type="project" value="UniProtKB-KW"/>
</dbReference>
<feature type="transmembrane region" description="Helical" evidence="10">
    <location>
        <begin position="48"/>
        <end position="68"/>
    </location>
</feature>
<feature type="transmembrane region" description="Helical" evidence="10">
    <location>
        <begin position="436"/>
        <end position="458"/>
    </location>
</feature>
<dbReference type="PANTHER" id="PTHR13285:SF23">
    <property type="entry name" value="TEICHOIC ACID D-ALANYLTRANSFERASE"/>
    <property type="match status" value="1"/>
</dbReference>
<feature type="transmembrane region" description="Helical" evidence="10">
    <location>
        <begin position="405"/>
        <end position="424"/>
    </location>
</feature>
<dbReference type="InterPro" id="IPR051085">
    <property type="entry name" value="MB_O-acyltransferase"/>
</dbReference>
<dbReference type="InterPro" id="IPR028362">
    <property type="entry name" value="AlgI"/>
</dbReference>
<proteinExistence type="inferred from homology"/>
<feature type="transmembrane region" description="Helical" evidence="10">
    <location>
        <begin position="310"/>
        <end position="332"/>
    </location>
</feature>
<accession>A0A9D2C163</accession>
<evidence type="ECO:0000313" key="11">
    <source>
        <dbReference type="EMBL" id="HIY26097.1"/>
    </source>
</evidence>
<comment type="caution">
    <text evidence="11">The sequence shown here is derived from an EMBL/GenBank/DDBJ whole genome shotgun (WGS) entry which is preliminary data.</text>
</comment>
<dbReference type="Proteomes" id="UP000823915">
    <property type="component" value="Unassembled WGS sequence"/>
</dbReference>
<dbReference type="PANTHER" id="PTHR13285">
    <property type="entry name" value="ACYLTRANSFERASE"/>
    <property type="match status" value="1"/>
</dbReference>
<dbReference type="GO" id="GO:0042121">
    <property type="term" value="P:alginic acid biosynthetic process"/>
    <property type="evidence" value="ECO:0007669"/>
    <property type="project" value="InterPro"/>
</dbReference>
<evidence type="ECO:0000256" key="4">
    <source>
        <dbReference type="ARBA" id="ARBA00022679"/>
    </source>
</evidence>
<dbReference type="GO" id="GO:0005886">
    <property type="term" value="C:plasma membrane"/>
    <property type="evidence" value="ECO:0007669"/>
    <property type="project" value="UniProtKB-SubCell"/>
</dbReference>
<feature type="transmembrane region" description="Helical" evidence="10">
    <location>
        <begin position="376"/>
        <end position="393"/>
    </location>
</feature>
<dbReference type="PIRSF" id="PIRSF016636">
    <property type="entry name" value="AlgI_DltB"/>
    <property type="match status" value="1"/>
</dbReference>
<keyword evidence="5 10" id="KW-0812">Transmembrane</keyword>
<gene>
    <name evidence="11" type="ORF">H9838_02875</name>
</gene>
<feature type="transmembrane region" description="Helical" evidence="10">
    <location>
        <begin position="113"/>
        <end position="134"/>
    </location>
</feature>
<evidence type="ECO:0000256" key="1">
    <source>
        <dbReference type="ARBA" id="ARBA00004651"/>
    </source>
</evidence>
<protein>
    <submittedName>
        <fullName evidence="11">MBOAT family protein</fullName>
    </submittedName>
</protein>
<evidence type="ECO:0000256" key="2">
    <source>
        <dbReference type="ARBA" id="ARBA00010323"/>
    </source>
</evidence>
<reference evidence="11" key="1">
    <citation type="journal article" date="2021" name="PeerJ">
        <title>Extensive microbial diversity within the chicken gut microbiome revealed by metagenomics and culture.</title>
        <authorList>
            <person name="Gilroy R."/>
            <person name="Ravi A."/>
            <person name="Getino M."/>
            <person name="Pursley I."/>
            <person name="Horton D.L."/>
            <person name="Alikhan N.F."/>
            <person name="Baker D."/>
            <person name="Gharbi K."/>
            <person name="Hall N."/>
            <person name="Watson M."/>
            <person name="Adriaenssens E.M."/>
            <person name="Foster-Nyarko E."/>
            <person name="Jarju S."/>
            <person name="Secka A."/>
            <person name="Antonio M."/>
            <person name="Oren A."/>
            <person name="Chaudhuri R.R."/>
            <person name="La Ragione R."/>
            <person name="Hildebrand F."/>
            <person name="Pallen M.J."/>
        </authorList>
    </citation>
    <scope>NUCLEOTIDE SEQUENCE</scope>
    <source>
        <strain evidence="11">1282</strain>
    </source>
</reference>
<keyword evidence="8 9" id="KW-0012">Acyltransferase</keyword>
<name>A0A9D2C163_9FIRM</name>
<dbReference type="InterPro" id="IPR004299">
    <property type="entry name" value="MBOAT_fam"/>
</dbReference>